<evidence type="ECO:0000259" key="1">
    <source>
        <dbReference type="PROSITE" id="PS51186"/>
    </source>
</evidence>
<evidence type="ECO:0000313" key="2">
    <source>
        <dbReference type="EMBL" id="MEK8051570.1"/>
    </source>
</evidence>
<gene>
    <name evidence="2" type="ORF">AACH10_15075</name>
</gene>
<proteinExistence type="predicted"/>
<dbReference type="GO" id="GO:0016740">
    <property type="term" value="F:transferase activity"/>
    <property type="evidence" value="ECO:0007669"/>
    <property type="project" value="UniProtKB-KW"/>
</dbReference>
<organism evidence="2 3">
    <name type="scientific">Pseudaquabacterium inlustre</name>
    <dbReference type="NCBI Taxonomy" id="2984192"/>
    <lineage>
        <taxon>Bacteria</taxon>
        <taxon>Pseudomonadati</taxon>
        <taxon>Pseudomonadota</taxon>
        <taxon>Betaproteobacteria</taxon>
        <taxon>Burkholderiales</taxon>
        <taxon>Sphaerotilaceae</taxon>
        <taxon>Pseudaquabacterium</taxon>
    </lineage>
</organism>
<evidence type="ECO:0000313" key="3">
    <source>
        <dbReference type="Proteomes" id="UP001365405"/>
    </source>
</evidence>
<dbReference type="PANTHER" id="PTHR43441:SF11">
    <property type="entry name" value="RIBOSOMAL-PROTEIN-SERINE ACETYLTRANSFERASE"/>
    <property type="match status" value="1"/>
</dbReference>
<dbReference type="PANTHER" id="PTHR43441">
    <property type="entry name" value="RIBOSOMAL-PROTEIN-SERINE ACETYLTRANSFERASE"/>
    <property type="match status" value="1"/>
</dbReference>
<keyword evidence="3" id="KW-1185">Reference proteome</keyword>
<dbReference type="InterPro" id="IPR016181">
    <property type="entry name" value="Acyl_CoA_acyltransferase"/>
</dbReference>
<dbReference type="EC" id="2.-.-.-" evidence="2"/>
<dbReference type="EMBL" id="JBBUTH010000008">
    <property type="protein sequence ID" value="MEK8051570.1"/>
    <property type="molecule type" value="Genomic_DNA"/>
</dbReference>
<dbReference type="PROSITE" id="PS51186">
    <property type="entry name" value="GNAT"/>
    <property type="match status" value="1"/>
</dbReference>
<comment type="caution">
    <text evidence="2">The sequence shown here is derived from an EMBL/GenBank/DDBJ whole genome shotgun (WGS) entry which is preliminary data.</text>
</comment>
<sequence>MPLPATDAIETPRLRLLPVADAHLDDLLAVNGDDRATQFLPYASWVDRADAEAWLARMQTLQATGTAQQRVLVRRDDGRAIGTLLLFKHDEGSRRIELGYVLARELWGQGYMREAAQAACAHAFGALGLRRIEAEVNPDNAASCALLLRLGFTLEGRLRQRWTAKGRSYDTNLYGLLDTDPRPAG</sequence>
<keyword evidence="2" id="KW-0808">Transferase</keyword>
<dbReference type="InterPro" id="IPR000182">
    <property type="entry name" value="GNAT_dom"/>
</dbReference>
<feature type="domain" description="N-acetyltransferase" evidence="1">
    <location>
        <begin position="14"/>
        <end position="170"/>
    </location>
</feature>
<reference evidence="2 3" key="1">
    <citation type="submission" date="2024-04" db="EMBL/GenBank/DDBJ databases">
        <title>Novel species of the genus Ideonella isolated from streams.</title>
        <authorList>
            <person name="Lu H."/>
        </authorList>
    </citation>
    <scope>NUCLEOTIDE SEQUENCE [LARGE SCALE GENOMIC DNA]</scope>
    <source>
        <strain evidence="2 3">DXS22W</strain>
    </source>
</reference>
<dbReference type="Gene3D" id="3.40.630.30">
    <property type="match status" value="1"/>
</dbReference>
<dbReference type="SUPFAM" id="SSF55729">
    <property type="entry name" value="Acyl-CoA N-acyltransferases (Nat)"/>
    <property type="match status" value="1"/>
</dbReference>
<protein>
    <submittedName>
        <fullName evidence="2">GNAT family protein</fullName>
        <ecNumber evidence="2">2.-.-.-</ecNumber>
    </submittedName>
</protein>
<dbReference type="Pfam" id="PF13302">
    <property type="entry name" value="Acetyltransf_3"/>
    <property type="match status" value="1"/>
</dbReference>
<dbReference type="RefSeq" id="WP_341411272.1">
    <property type="nucleotide sequence ID" value="NZ_JBBUTH010000008.1"/>
</dbReference>
<accession>A0ABU9CLX3</accession>
<dbReference type="InterPro" id="IPR051908">
    <property type="entry name" value="Ribosomal_N-acetyltransferase"/>
</dbReference>
<name>A0ABU9CLX3_9BURK</name>
<dbReference type="Proteomes" id="UP001365405">
    <property type="component" value="Unassembled WGS sequence"/>
</dbReference>